<sequence>MPADAISEVQNALLAHLARKVCGAAEAIRSSIALSAQMVARHKTIVNPAHVLIHIRHSFEGARIQPRKNIGKPLIESGGADLLAIMALPGDVAGDASNTGTGTVGIETGRFLVSLDDLCDFDNLRIQVGHILIVANAPQSVSDVLVGVPPSKDANQIASLQVIQHPANVCIAECLLLCRNREASPFSCNVCPHQERLNAKVGTIGKGVAHKAD</sequence>
<reference evidence="1" key="1">
    <citation type="submission" date="2024-05" db="EMBL/GenBank/DDBJ databases">
        <title>Defense systems in Pseudomonas aeruginosa.</title>
        <authorList>
            <person name="van den Berg D.F."/>
            <person name="Costa R.A."/>
        </authorList>
    </citation>
    <scope>NUCLEOTIDE SEQUENCE</scope>
</reference>
<accession>A0AAU8KXC6</accession>
<proteinExistence type="predicted"/>
<organism evidence="1">
    <name type="scientific">Pseudomonas phage vB_PaeP_FBPa42</name>
    <dbReference type="NCBI Taxonomy" id="3231240"/>
    <lineage>
        <taxon>Viruses</taxon>
    </lineage>
</organism>
<evidence type="ECO:0000313" key="1">
    <source>
        <dbReference type="EMBL" id="XCN26719.1"/>
    </source>
</evidence>
<protein>
    <submittedName>
        <fullName evidence="1">Uncharacterized protein</fullName>
    </submittedName>
</protein>
<name>A0AAU8KXC6_9VIRU</name>
<dbReference type="EMBL" id="PP813864">
    <property type="protein sequence ID" value="XCN26719.1"/>
    <property type="molecule type" value="Genomic_DNA"/>
</dbReference>